<dbReference type="PANTHER" id="PTHR43792">
    <property type="entry name" value="GNAT FAMILY, PUTATIVE (AFU_ORTHOLOGUE AFUA_3G00765)-RELATED-RELATED"/>
    <property type="match status" value="1"/>
</dbReference>
<evidence type="ECO:0000259" key="1">
    <source>
        <dbReference type="PROSITE" id="PS51186"/>
    </source>
</evidence>
<dbReference type="GO" id="GO:0016747">
    <property type="term" value="F:acyltransferase activity, transferring groups other than amino-acyl groups"/>
    <property type="evidence" value="ECO:0007669"/>
    <property type="project" value="InterPro"/>
</dbReference>
<dbReference type="SUPFAM" id="SSF55729">
    <property type="entry name" value="Acyl-CoA N-acyltransferases (Nat)"/>
    <property type="match status" value="1"/>
</dbReference>
<feature type="domain" description="N-acetyltransferase" evidence="1">
    <location>
        <begin position="17"/>
        <end position="195"/>
    </location>
</feature>
<sequence length="207" mass="23000">MSTMASEIPTTLRTERLKLRMVNPDSLSDLQELIGLYTAYHTRSGGATPSIANMDDIRLKHELMGPRAEFCTLTPPPKGMFHLIYLLDGDTPIGHIAFSFRSEMPCPDVGYAILPSHEGRGYASEAGREVVRFWQDVIGVKEIFIGTSHKNLASQGVARRMGFVEGGSFEVVFGLPPNERSEQAKAFVLPGMKWPSGQVLRHTLRRK</sequence>
<name>A0AAJ0D5L1_9PEZI</name>
<keyword evidence="3" id="KW-1185">Reference proteome</keyword>
<comment type="caution">
    <text evidence="2">The sequence shown here is derived from an EMBL/GenBank/DDBJ whole genome shotgun (WGS) entry which is preliminary data.</text>
</comment>
<dbReference type="InterPro" id="IPR051531">
    <property type="entry name" value="N-acetyltransferase"/>
</dbReference>
<dbReference type="Pfam" id="PF13302">
    <property type="entry name" value="Acetyltransf_3"/>
    <property type="match status" value="1"/>
</dbReference>
<dbReference type="PANTHER" id="PTHR43792:SF16">
    <property type="entry name" value="N-ACETYLTRANSFERASE DOMAIN-CONTAINING PROTEIN"/>
    <property type="match status" value="1"/>
</dbReference>
<organism evidence="2 3">
    <name type="scientific">Extremus antarcticus</name>
    <dbReference type="NCBI Taxonomy" id="702011"/>
    <lineage>
        <taxon>Eukaryota</taxon>
        <taxon>Fungi</taxon>
        <taxon>Dikarya</taxon>
        <taxon>Ascomycota</taxon>
        <taxon>Pezizomycotina</taxon>
        <taxon>Dothideomycetes</taxon>
        <taxon>Dothideomycetidae</taxon>
        <taxon>Mycosphaerellales</taxon>
        <taxon>Extremaceae</taxon>
        <taxon>Extremus</taxon>
    </lineage>
</organism>
<dbReference type="Proteomes" id="UP001271007">
    <property type="component" value="Unassembled WGS sequence"/>
</dbReference>
<evidence type="ECO:0000313" key="2">
    <source>
        <dbReference type="EMBL" id="KAK3046603.1"/>
    </source>
</evidence>
<dbReference type="InterPro" id="IPR016181">
    <property type="entry name" value="Acyl_CoA_acyltransferase"/>
</dbReference>
<proteinExistence type="predicted"/>
<dbReference type="Gene3D" id="3.40.630.30">
    <property type="match status" value="1"/>
</dbReference>
<dbReference type="PROSITE" id="PS51186">
    <property type="entry name" value="GNAT"/>
    <property type="match status" value="1"/>
</dbReference>
<gene>
    <name evidence="2" type="ORF">LTR09_011951</name>
</gene>
<reference evidence="2" key="1">
    <citation type="submission" date="2023-04" db="EMBL/GenBank/DDBJ databases">
        <title>Black Yeasts Isolated from many extreme environments.</title>
        <authorList>
            <person name="Coleine C."/>
            <person name="Stajich J.E."/>
            <person name="Selbmann L."/>
        </authorList>
    </citation>
    <scope>NUCLEOTIDE SEQUENCE</scope>
    <source>
        <strain evidence="2">CCFEE 5312</strain>
    </source>
</reference>
<dbReference type="EMBL" id="JAWDJX010000086">
    <property type="protein sequence ID" value="KAK3046603.1"/>
    <property type="molecule type" value="Genomic_DNA"/>
</dbReference>
<dbReference type="InterPro" id="IPR000182">
    <property type="entry name" value="GNAT_dom"/>
</dbReference>
<accession>A0AAJ0D5L1</accession>
<protein>
    <recommendedName>
        <fullName evidence="1">N-acetyltransferase domain-containing protein</fullName>
    </recommendedName>
</protein>
<evidence type="ECO:0000313" key="3">
    <source>
        <dbReference type="Proteomes" id="UP001271007"/>
    </source>
</evidence>
<dbReference type="AlphaFoldDB" id="A0AAJ0D5L1"/>